<evidence type="ECO:0000313" key="1">
    <source>
        <dbReference type="EMBL" id="EZA48291.1"/>
    </source>
</evidence>
<dbReference type="AlphaFoldDB" id="A0A026VXU4"/>
<reference evidence="1 2" key="1">
    <citation type="journal article" date="2014" name="Curr. Biol.">
        <title>The genome of the clonal raider ant Cerapachys biroi.</title>
        <authorList>
            <person name="Oxley P.R."/>
            <person name="Ji L."/>
            <person name="Fetter-Pruneda I."/>
            <person name="McKenzie S.K."/>
            <person name="Li C."/>
            <person name="Hu H."/>
            <person name="Zhang G."/>
            <person name="Kronauer D.J."/>
        </authorList>
    </citation>
    <scope>NUCLEOTIDE SEQUENCE [LARGE SCALE GENOMIC DNA]</scope>
</reference>
<sequence>MCAWSVPSAPQDLLLLVYKCVQSVKLLLLRVRQSFAKVASETLQASGLCGCLPELGLVTVTRRFY</sequence>
<accession>A0A026VXU4</accession>
<organism evidence="1 2">
    <name type="scientific">Ooceraea biroi</name>
    <name type="common">Clonal raider ant</name>
    <name type="synonym">Cerapachys biroi</name>
    <dbReference type="NCBI Taxonomy" id="2015173"/>
    <lineage>
        <taxon>Eukaryota</taxon>
        <taxon>Metazoa</taxon>
        <taxon>Ecdysozoa</taxon>
        <taxon>Arthropoda</taxon>
        <taxon>Hexapoda</taxon>
        <taxon>Insecta</taxon>
        <taxon>Pterygota</taxon>
        <taxon>Neoptera</taxon>
        <taxon>Endopterygota</taxon>
        <taxon>Hymenoptera</taxon>
        <taxon>Apocrita</taxon>
        <taxon>Aculeata</taxon>
        <taxon>Formicoidea</taxon>
        <taxon>Formicidae</taxon>
        <taxon>Dorylinae</taxon>
        <taxon>Ooceraea</taxon>
    </lineage>
</organism>
<name>A0A026VXU4_OOCBI</name>
<dbReference type="EMBL" id="KK107652">
    <property type="protein sequence ID" value="EZA48291.1"/>
    <property type="molecule type" value="Genomic_DNA"/>
</dbReference>
<protein>
    <submittedName>
        <fullName evidence="1">Uncharacterized protein</fullName>
    </submittedName>
</protein>
<dbReference type="Proteomes" id="UP000053097">
    <property type="component" value="Unassembled WGS sequence"/>
</dbReference>
<evidence type="ECO:0000313" key="2">
    <source>
        <dbReference type="Proteomes" id="UP000053097"/>
    </source>
</evidence>
<keyword evidence="2" id="KW-1185">Reference proteome</keyword>
<proteinExistence type="predicted"/>
<gene>
    <name evidence="1" type="ORF">X777_14091</name>
</gene>